<dbReference type="EMBL" id="MN739537">
    <property type="protein sequence ID" value="QHT11745.1"/>
    <property type="molecule type" value="Genomic_DNA"/>
</dbReference>
<evidence type="ECO:0000256" key="1">
    <source>
        <dbReference type="SAM" id="Phobius"/>
    </source>
</evidence>
<name>A0A6C0D7S7_9ZZZZ</name>
<sequence length="68" mass="7626">MFINVGKSLYTIIYVLFAIIILMMVLSYFNINLNPNENANIKLNRSAIFEGYGKVDVAKDLTLTAGTH</sequence>
<protein>
    <submittedName>
        <fullName evidence="2">Uncharacterized protein</fullName>
    </submittedName>
</protein>
<keyword evidence="1" id="KW-0812">Transmembrane</keyword>
<reference evidence="2" key="1">
    <citation type="journal article" date="2020" name="Nature">
        <title>Giant virus diversity and host interactions through global metagenomics.</title>
        <authorList>
            <person name="Schulz F."/>
            <person name="Roux S."/>
            <person name="Paez-Espino D."/>
            <person name="Jungbluth S."/>
            <person name="Walsh D.A."/>
            <person name="Denef V.J."/>
            <person name="McMahon K.D."/>
            <person name="Konstantinidis K.T."/>
            <person name="Eloe-Fadrosh E.A."/>
            <person name="Kyrpides N.C."/>
            <person name="Woyke T."/>
        </authorList>
    </citation>
    <scope>NUCLEOTIDE SEQUENCE</scope>
    <source>
        <strain evidence="2">GVMAG-M-3300023174-116</strain>
    </source>
</reference>
<keyword evidence="1" id="KW-1133">Transmembrane helix</keyword>
<feature type="transmembrane region" description="Helical" evidence="1">
    <location>
        <begin position="12"/>
        <end position="31"/>
    </location>
</feature>
<accession>A0A6C0D7S7</accession>
<evidence type="ECO:0000313" key="2">
    <source>
        <dbReference type="EMBL" id="QHT11745.1"/>
    </source>
</evidence>
<proteinExistence type="predicted"/>
<organism evidence="2">
    <name type="scientific">viral metagenome</name>
    <dbReference type="NCBI Taxonomy" id="1070528"/>
    <lineage>
        <taxon>unclassified sequences</taxon>
        <taxon>metagenomes</taxon>
        <taxon>organismal metagenomes</taxon>
    </lineage>
</organism>
<dbReference type="AlphaFoldDB" id="A0A6C0D7S7"/>
<keyword evidence="1" id="KW-0472">Membrane</keyword>